<evidence type="ECO:0000256" key="1">
    <source>
        <dbReference type="ARBA" id="ARBA00022741"/>
    </source>
</evidence>
<dbReference type="CDD" id="cd00882">
    <property type="entry name" value="Ras_like_GTPase"/>
    <property type="match status" value="1"/>
</dbReference>
<dbReference type="PRINTS" id="PR00449">
    <property type="entry name" value="RASTRNSFRMNG"/>
</dbReference>
<accession>A0A7C5DBE0</accession>
<protein>
    <submittedName>
        <fullName evidence="3">Gliding-motility protein MglA</fullName>
    </submittedName>
</protein>
<keyword evidence="2" id="KW-0342">GTP-binding</keyword>
<gene>
    <name evidence="3" type="ORF">ENL19_00060</name>
</gene>
<proteinExistence type="predicted"/>
<dbReference type="PANTHER" id="PTHR42708">
    <property type="entry name" value="ATP/GTP-BINDING PROTEIN-RELATED"/>
    <property type="match status" value="1"/>
</dbReference>
<dbReference type="PROSITE" id="PS51419">
    <property type="entry name" value="RAB"/>
    <property type="match status" value="1"/>
</dbReference>
<comment type="caution">
    <text evidence="3">The sequence shown here is derived from an EMBL/GenBank/DDBJ whole genome shotgun (WGS) entry which is preliminary data.</text>
</comment>
<keyword evidence="1" id="KW-0547">Nucleotide-binding</keyword>
<name>A0A7C5DBE0_UNCW3</name>
<sequence length="198" mass="22341">MSLIKYASKEITCKIVYYGPGRAGKTTNLKFLFTKIPVDKKSDLVSLATESDRTLFFDFLPIELGNFRGFRTRFQLYTVPGQVYYDSTRRLVLQGADGIVFVADSSDSRFEDNIVSMENMIENMEKNGLSVDEVPIVIQYNKRDLPDVVSVSQLEKSLNPNGFKYFESIAIKGEGVASTFKEIGMQVLKSIKMKLGLE</sequence>
<dbReference type="Pfam" id="PF00025">
    <property type="entry name" value="Arf"/>
    <property type="match status" value="1"/>
</dbReference>
<dbReference type="PANTHER" id="PTHR42708:SF1">
    <property type="entry name" value="GLIDING MOTILITY PROTEIN MGLA"/>
    <property type="match status" value="1"/>
</dbReference>
<evidence type="ECO:0000313" key="3">
    <source>
        <dbReference type="EMBL" id="HHE04437.1"/>
    </source>
</evidence>
<dbReference type="Proteomes" id="UP000886110">
    <property type="component" value="Unassembled WGS sequence"/>
</dbReference>
<dbReference type="SUPFAM" id="SSF52540">
    <property type="entry name" value="P-loop containing nucleoside triphosphate hydrolases"/>
    <property type="match status" value="1"/>
</dbReference>
<dbReference type="AlphaFoldDB" id="A0A7C5DBE0"/>
<dbReference type="InterPro" id="IPR006689">
    <property type="entry name" value="Small_GTPase_ARF/SAR"/>
</dbReference>
<dbReference type="InterPro" id="IPR052705">
    <property type="entry name" value="Gliding_Motility_GTPase"/>
</dbReference>
<organism evidence="3">
    <name type="scientific">candidate division WOR-3 bacterium</name>
    <dbReference type="NCBI Taxonomy" id="2052148"/>
    <lineage>
        <taxon>Bacteria</taxon>
        <taxon>Bacteria division WOR-3</taxon>
    </lineage>
</organism>
<dbReference type="GO" id="GO:0005525">
    <property type="term" value="F:GTP binding"/>
    <property type="evidence" value="ECO:0007669"/>
    <property type="project" value="UniProtKB-KW"/>
</dbReference>
<dbReference type="EMBL" id="DRTB01000006">
    <property type="protein sequence ID" value="HHE04437.1"/>
    <property type="molecule type" value="Genomic_DNA"/>
</dbReference>
<dbReference type="GO" id="GO:0003924">
    <property type="term" value="F:GTPase activity"/>
    <property type="evidence" value="ECO:0007669"/>
    <property type="project" value="InterPro"/>
</dbReference>
<dbReference type="Gene3D" id="3.40.50.300">
    <property type="entry name" value="P-loop containing nucleotide triphosphate hydrolases"/>
    <property type="match status" value="1"/>
</dbReference>
<reference evidence="3" key="1">
    <citation type="journal article" date="2020" name="mSystems">
        <title>Genome- and Community-Level Interaction Insights into Carbon Utilization and Element Cycling Functions of Hydrothermarchaeota in Hydrothermal Sediment.</title>
        <authorList>
            <person name="Zhou Z."/>
            <person name="Liu Y."/>
            <person name="Xu W."/>
            <person name="Pan J."/>
            <person name="Luo Z.H."/>
            <person name="Li M."/>
        </authorList>
    </citation>
    <scope>NUCLEOTIDE SEQUENCE [LARGE SCALE GENOMIC DNA]</scope>
    <source>
        <strain evidence="3">HyVt-74</strain>
    </source>
</reference>
<evidence type="ECO:0000256" key="2">
    <source>
        <dbReference type="ARBA" id="ARBA00023134"/>
    </source>
</evidence>
<dbReference type="InterPro" id="IPR027417">
    <property type="entry name" value="P-loop_NTPase"/>
</dbReference>